<dbReference type="GO" id="GO:0043885">
    <property type="term" value="F:anaerobic carbon-monoxide dehydrogenase activity"/>
    <property type="evidence" value="ECO:0007669"/>
    <property type="project" value="InterPro"/>
</dbReference>
<accession>A0A419F5J8</accession>
<proteinExistence type="predicted"/>
<dbReference type="EMBL" id="QZKI01000024">
    <property type="protein sequence ID" value="RJP73742.1"/>
    <property type="molecule type" value="Genomic_DNA"/>
</dbReference>
<evidence type="ECO:0000313" key="4">
    <source>
        <dbReference type="Proteomes" id="UP000285961"/>
    </source>
</evidence>
<name>A0A419F5J8_9BACT</name>
<comment type="caution">
    <text evidence="3">The sequence shown here is derived from an EMBL/GenBank/DDBJ whole genome shotgun (WGS) entry which is preliminary data.</text>
</comment>
<keyword evidence="2" id="KW-0808">Transferase</keyword>
<dbReference type="EC" id="2.3.1.169" evidence="1"/>
<dbReference type="SUPFAM" id="SSF56821">
    <property type="entry name" value="Prismane protein-like"/>
    <property type="match status" value="1"/>
</dbReference>
<sequence>MFDETIRDIQAWFRQKSEENRTRRFDVTALIETSRMCSNGENRGGRNPQIILKEDTHIELGHPSAGSCSVALATCDSSLVVNGRVTLIGPDIPETEEKMLPFAQIAFACCRGDIAETSWEMDRILHVRAQTDGYMLRSVPNLIWARVSKEAARSGFSLRDLGARLIEALNSECAGVTASEVLFVTSSREDVSALDAIVETARNKLRKLQTFERKADGTYECTTSLDCTECPEKPVCDTVRQVITIRKGDRIIRFGGD</sequence>
<reference evidence="3 4" key="1">
    <citation type="journal article" date="2017" name="ISME J.">
        <title>Energy and carbon metabolisms in a deep terrestrial subsurface fluid microbial community.</title>
        <authorList>
            <person name="Momper L."/>
            <person name="Jungbluth S.P."/>
            <person name="Lee M.D."/>
            <person name="Amend J.P."/>
        </authorList>
    </citation>
    <scope>NUCLEOTIDE SEQUENCE [LARGE SCALE GENOMIC DNA]</scope>
    <source>
        <strain evidence="3">SURF_17</strain>
    </source>
</reference>
<dbReference type="GO" id="GO:0006084">
    <property type="term" value="P:acetyl-CoA metabolic process"/>
    <property type="evidence" value="ECO:0007669"/>
    <property type="project" value="InterPro"/>
</dbReference>
<gene>
    <name evidence="3" type="ORF">C4532_04035</name>
</gene>
<dbReference type="Gene3D" id="3.30.1650.10">
    <property type="entry name" value="Bifunctional carbon monoxide dehydrogenase/acetyl-coa synthase(codh/acs), Chain M, domain 3"/>
    <property type="match status" value="1"/>
</dbReference>
<dbReference type="Proteomes" id="UP000285961">
    <property type="component" value="Unassembled WGS sequence"/>
</dbReference>
<evidence type="ECO:0000313" key="3">
    <source>
        <dbReference type="EMBL" id="RJP73742.1"/>
    </source>
</evidence>
<protein>
    <recommendedName>
        <fullName evidence="1">CO-methylating acetyl-CoA synthase</fullName>
        <ecNumber evidence="1">2.3.1.169</ecNumber>
    </recommendedName>
</protein>
<dbReference type="Pfam" id="PF03598">
    <property type="entry name" value="CdhC"/>
    <property type="match status" value="1"/>
</dbReference>
<evidence type="ECO:0000256" key="2">
    <source>
        <dbReference type="ARBA" id="ARBA00022679"/>
    </source>
</evidence>
<organism evidence="3 4">
    <name type="scientific">Candidatus Abyssobacteria bacterium SURF_17</name>
    <dbReference type="NCBI Taxonomy" id="2093361"/>
    <lineage>
        <taxon>Bacteria</taxon>
        <taxon>Pseudomonadati</taxon>
        <taxon>Candidatus Hydrogenedentota</taxon>
        <taxon>Candidatus Abyssobacteria</taxon>
    </lineage>
</organism>
<dbReference type="InterPro" id="IPR011254">
    <property type="entry name" value="Prismane-like_sf"/>
</dbReference>
<dbReference type="AlphaFoldDB" id="A0A419F5J8"/>
<dbReference type="GO" id="GO:0043884">
    <property type="term" value="F:CO-methylating acetyl-CoA synthase activity"/>
    <property type="evidence" value="ECO:0007669"/>
    <property type="project" value="UniProtKB-EC"/>
</dbReference>
<dbReference type="InterPro" id="IPR038571">
    <property type="entry name" value="CO_DH/Ac-CoA_synth_bsu_3_sf"/>
</dbReference>
<dbReference type="InterPro" id="IPR004461">
    <property type="entry name" value="CO_DH/Ac-CoA_synth_bsu"/>
</dbReference>
<evidence type="ECO:0000256" key="1">
    <source>
        <dbReference type="ARBA" id="ARBA00012244"/>
    </source>
</evidence>